<name>A0A645BUQ0_9ZZZZ</name>
<proteinExistence type="predicted"/>
<accession>A0A645BUQ0</accession>
<reference evidence="1" key="1">
    <citation type="submission" date="2019-08" db="EMBL/GenBank/DDBJ databases">
        <authorList>
            <person name="Kucharzyk K."/>
            <person name="Murdoch R.W."/>
            <person name="Higgins S."/>
            <person name="Loffler F."/>
        </authorList>
    </citation>
    <scope>NUCLEOTIDE SEQUENCE</scope>
</reference>
<protein>
    <submittedName>
        <fullName evidence="1">Uncharacterized protein</fullName>
    </submittedName>
</protein>
<dbReference type="EMBL" id="VSSQ01022474">
    <property type="protein sequence ID" value="MPM68808.1"/>
    <property type="molecule type" value="Genomic_DNA"/>
</dbReference>
<comment type="caution">
    <text evidence="1">The sequence shown here is derived from an EMBL/GenBank/DDBJ whole genome shotgun (WGS) entry which is preliminary data.</text>
</comment>
<sequence>MAEMFVHRLAPLAAGTVFEGVDQILVLVMRSGQILVVPTDDFEEKWRQQLLEALEHVVAGHFEQPGVELQLQLLLFRHRDAGFQKAPGDGFEFRRRRRRTVEVNQIGQSDFQHHAQLAEFAAGGCVEHAITDQLAQTRKKIGRLQHHAAAAAAFDDSGGLQPAQRFAGDGPGNLERVGQFPLLGQRVAISQIAVADVPVDLLLHLVGQSFGAAGTAVVVGVVHAYQYAMAL</sequence>
<gene>
    <name evidence="1" type="ORF">SDC9_115742</name>
</gene>
<evidence type="ECO:0000313" key="1">
    <source>
        <dbReference type="EMBL" id="MPM68808.1"/>
    </source>
</evidence>
<organism evidence="1">
    <name type="scientific">bioreactor metagenome</name>
    <dbReference type="NCBI Taxonomy" id="1076179"/>
    <lineage>
        <taxon>unclassified sequences</taxon>
        <taxon>metagenomes</taxon>
        <taxon>ecological metagenomes</taxon>
    </lineage>
</organism>
<dbReference type="AlphaFoldDB" id="A0A645BUQ0"/>